<gene>
    <name evidence="1" type="ORF">GALL_176410</name>
</gene>
<name>A0A1J5RXG8_9ZZZZ</name>
<reference evidence="1" key="1">
    <citation type="submission" date="2016-10" db="EMBL/GenBank/DDBJ databases">
        <title>Sequence of Gallionella enrichment culture.</title>
        <authorList>
            <person name="Poehlein A."/>
            <person name="Muehling M."/>
            <person name="Daniel R."/>
        </authorList>
    </citation>
    <scope>NUCLEOTIDE SEQUENCE</scope>
</reference>
<protein>
    <recommendedName>
        <fullName evidence="2">DUF4170 domain-containing protein</fullName>
    </recommendedName>
</protein>
<comment type="caution">
    <text evidence="1">The sequence shown here is derived from an EMBL/GenBank/DDBJ whole genome shotgun (WGS) entry which is preliminary data.</text>
</comment>
<proteinExistence type="predicted"/>
<organism evidence="1">
    <name type="scientific">mine drainage metagenome</name>
    <dbReference type="NCBI Taxonomy" id="410659"/>
    <lineage>
        <taxon>unclassified sequences</taxon>
        <taxon>metagenomes</taxon>
        <taxon>ecological metagenomes</taxon>
    </lineage>
</organism>
<dbReference type="AlphaFoldDB" id="A0A1J5RXG8"/>
<accession>A0A1J5RXG8</accession>
<dbReference type="InterPro" id="IPR025226">
    <property type="entry name" value="DUF4170"/>
</dbReference>
<dbReference type="Pfam" id="PF13773">
    <property type="entry name" value="DUF4170"/>
    <property type="match status" value="2"/>
</dbReference>
<evidence type="ECO:0000313" key="1">
    <source>
        <dbReference type="EMBL" id="OIR00387.1"/>
    </source>
</evidence>
<dbReference type="Gene3D" id="3.30.70.2400">
    <property type="entry name" value="Uncharacterised protein PF13773, DUF4170"/>
    <property type="match status" value="2"/>
</dbReference>
<dbReference type="EMBL" id="MLJW01000096">
    <property type="protein sequence ID" value="OIR00387.1"/>
    <property type="molecule type" value="Genomic_DNA"/>
</dbReference>
<sequence>MASSAYNPQGKARIRIERHAMSKQFYVIGGEYADTTFQQIAAGKSEERHGPYAEKEAHDVWRALTGKTVDNALIRYRVKPAAESGAEQWFVVGGEYASTDFKRIADGHKLETYGPYSRPEALAVWRAITGKTVDNAMARYDIVTPEEMSALKGN</sequence>
<evidence type="ECO:0008006" key="2">
    <source>
        <dbReference type="Google" id="ProtNLM"/>
    </source>
</evidence>